<protein>
    <submittedName>
        <fullName evidence="3">Transposase</fullName>
    </submittedName>
</protein>
<evidence type="ECO:0000313" key="3">
    <source>
        <dbReference type="EMBL" id="MBB5429630.1"/>
    </source>
</evidence>
<name>A0A6I1QAM5_PARAM</name>
<dbReference type="AlphaFoldDB" id="A0A6I1QAM5"/>
<dbReference type="Proteomes" id="UP000592780">
    <property type="component" value="Unassembled WGS sequence"/>
</dbReference>
<dbReference type="PANTHER" id="PTHR46637:SF1">
    <property type="entry name" value="BLL5188 PROTEIN"/>
    <property type="match status" value="1"/>
</dbReference>
<sequence length="324" mass="36745">MPFQELTDEEWAQLSTLLSYPSDSRVLRRGRPCAPARTIANAVLWLLSTCQPWSKLPPYYPSPPTCRRRFTEWQTNGALAEMIRLLTLNGRSLSYVPEPPRAAERPAQSGVAHKPRETLEQYVFWSSPETWQRDAKQEDDTLPLCSLEPLARITHQLTPPPAIEACNTTSLTKSAEAYPPLSSLEKYNFHSRLDQTLSRESKDCRPPLAGGDRKANQTHKGLEPNSRQQMPLWMSCGRPRGLRVIGPSGYVIYVVAELVRNRECRASFEIAKNGERIERSGLIGPPFADADTAHQFALERAREWIDQRQLDANLGRRNQDWSAP</sequence>
<dbReference type="RefSeq" id="WP_084598443.1">
    <property type="nucleotide sequence ID" value="NZ_JACHDD010000036.1"/>
</dbReference>
<evidence type="ECO:0000256" key="1">
    <source>
        <dbReference type="SAM" id="MobiDB-lite"/>
    </source>
</evidence>
<feature type="compositionally biased region" description="Basic and acidic residues" evidence="1">
    <location>
        <begin position="196"/>
        <end position="215"/>
    </location>
</feature>
<proteinExistence type="predicted"/>
<feature type="domain" description="Insertion element IS402-like" evidence="2">
    <location>
        <begin position="6"/>
        <end position="82"/>
    </location>
</feature>
<evidence type="ECO:0000259" key="2">
    <source>
        <dbReference type="Pfam" id="PF13340"/>
    </source>
</evidence>
<feature type="region of interest" description="Disordered" evidence="1">
    <location>
        <begin position="196"/>
        <end position="225"/>
    </location>
</feature>
<reference evidence="3 4" key="1">
    <citation type="submission" date="2020-08" db="EMBL/GenBank/DDBJ databases">
        <title>Genomic Encyclopedia of Type Strains, Phase IV (KMG-V): Genome sequencing to study the core and pangenomes of soil and plant-associated prokaryotes.</title>
        <authorList>
            <person name="Whitman W."/>
        </authorList>
    </citation>
    <scope>NUCLEOTIDE SEQUENCE [LARGE SCALE GENOMIC DNA]</scope>
    <source>
        <strain evidence="3 4">JPY158</strain>
    </source>
</reference>
<gene>
    <name evidence="3" type="ORF">HDG40_007828</name>
</gene>
<accession>A0A6I1QAM5</accession>
<dbReference type="EMBL" id="JACHDD010000036">
    <property type="protein sequence ID" value="MBB5429630.1"/>
    <property type="molecule type" value="Genomic_DNA"/>
</dbReference>
<keyword evidence="4" id="KW-1185">Reference proteome</keyword>
<dbReference type="OrthoDB" id="1551210at2"/>
<comment type="caution">
    <text evidence="3">The sequence shown here is derived from an EMBL/GenBank/DDBJ whole genome shotgun (WGS) entry which is preliminary data.</text>
</comment>
<dbReference type="InterPro" id="IPR052909">
    <property type="entry name" value="Transposase_6_like"/>
</dbReference>
<dbReference type="PANTHER" id="PTHR46637">
    <property type="entry name" value="TIS1421-TRANSPOSASE PROTEIN A"/>
    <property type="match status" value="1"/>
</dbReference>
<evidence type="ECO:0000313" key="4">
    <source>
        <dbReference type="Proteomes" id="UP000592780"/>
    </source>
</evidence>
<dbReference type="Pfam" id="PF13340">
    <property type="entry name" value="DUF4096"/>
    <property type="match status" value="1"/>
</dbReference>
<dbReference type="InterPro" id="IPR025161">
    <property type="entry name" value="IS402-like_dom"/>
</dbReference>
<organism evidence="3 4">
    <name type="scientific">Paraburkholderia atlantica</name>
    <dbReference type="NCBI Taxonomy" id="2654982"/>
    <lineage>
        <taxon>Bacteria</taxon>
        <taxon>Pseudomonadati</taxon>
        <taxon>Pseudomonadota</taxon>
        <taxon>Betaproteobacteria</taxon>
        <taxon>Burkholderiales</taxon>
        <taxon>Burkholderiaceae</taxon>
        <taxon>Paraburkholderia</taxon>
    </lineage>
</organism>